<evidence type="ECO:0000313" key="2">
    <source>
        <dbReference type="EMBL" id="KAL3273645.1"/>
    </source>
</evidence>
<sequence length="181" mass="20918">MTGKILRQMLECIFQEHTCRIRIYTTYKRKARDNEGKQKKSKEERNSSALTIERGKRTDKNMLKDAKGRLKGTDASKAAKILRITKEGNLLVVVENTGGALSQVRKVIEAIRDSKIRLPGQKMKMEMIYLRNLDYLVGKQDVEEALKQELEDMTGIKYRLSEPKPTRNNTMEMTSFSVFEQ</sequence>
<name>A0ABD2N4I9_9CUCU</name>
<protein>
    <submittedName>
        <fullName evidence="2">Uncharacterized protein</fullName>
    </submittedName>
</protein>
<evidence type="ECO:0000313" key="3">
    <source>
        <dbReference type="Proteomes" id="UP001516400"/>
    </source>
</evidence>
<feature type="compositionally biased region" description="Basic and acidic residues" evidence="1">
    <location>
        <begin position="53"/>
        <end position="69"/>
    </location>
</feature>
<gene>
    <name evidence="2" type="ORF">HHI36_015075</name>
</gene>
<feature type="region of interest" description="Disordered" evidence="1">
    <location>
        <begin position="30"/>
        <end position="69"/>
    </location>
</feature>
<dbReference type="AlphaFoldDB" id="A0ABD2N4I9"/>
<keyword evidence="3" id="KW-1185">Reference proteome</keyword>
<dbReference type="EMBL" id="JABFTP020000062">
    <property type="protein sequence ID" value="KAL3273645.1"/>
    <property type="molecule type" value="Genomic_DNA"/>
</dbReference>
<feature type="compositionally biased region" description="Basic and acidic residues" evidence="1">
    <location>
        <begin position="32"/>
        <end position="46"/>
    </location>
</feature>
<proteinExistence type="predicted"/>
<dbReference type="Proteomes" id="UP001516400">
    <property type="component" value="Unassembled WGS sequence"/>
</dbReference>
<accession>A0ABD2N4I9</accession>
<reference evidence="2 3" key="1">
    <citation type="journal article" date="2021" name="BMC Biol.">
        <title>Horizontally acquired antibacterial genes associated with adaptive radiation of ladybird beetles.</title>
        <authorList>
            <person name="Li H.S."/>
            <person name="Tang X.F."/>
            <person name="Huang Y.H."/>
            <person name="Xu Z.Y."/>
            <person name="Chen M.L."/>
            <person name="Du X.Y."/>
            <person name="Qiu B.Y."/>
            <person name="Chen P.T."/>
            <person name="Zhang W."/>
            <person name="Slipinski A."/>
            <person name="Escalona H.E."/>
            <person name="Waterhouse R.M."/>
            <person name="Zwick A."/>
            <person name="Pang H."/>
        </authorList>
    </citation>
    <scope>NUCLEOTIDE SEQUENCE [LARGE SCALE GENOMIC DNA]</scope>
    <source>
        <strain evidence="2">SYSU2018</strain>
    </source>
</reference>
<evidence type="ECO:0000256" key="1">
    <source>
        <dbReference type="SAM" id="MobiDB-lite"/>
    </source>
</evidence>
<comment type="caution">
    <text evidence="2">The sequence shown here is derived from an EMBL/GenBank/DDBJ whole genome shotgun (WGS) entry which is preliminary data.</text>
</comment>
<organism evidence="2 3">
    <name type="scientific">Cryptolaemus montrouzieri</name>
    <dbReference type="NCBI Taxonomy" id="559131"/>
    <lineage>
        <taxon>Eukaryota</taxon>
        <taxon>Metazoa</taxon>
        <taxon>Ecdysozoa</taxon>
        <taxon>Arthropoda</taxon>
        <taxon>Hexapoda</taxon>
        <taxon>Insecta</taxon>
        <taxon>Pterygota</taxon>
        <taxon>Neoptera</taxon>
        <taxon>Endopterygota</taxon>
        <taxon>Coleoptera</taxon>
        <taxon>Polyphaga</taxon>
        <taxon>Cucujiformia</taxon>
        <taxon>Coccinelloidea</taxon>
        <taxon>Coccinellidae</taxon>
        <taxon>Scymninae</taxon>
        <taxon>Scymnini</taxon>
        <taxon>Cryptolaemus</taxon>
    </lineage>
</organism>